<proteinExistence type="predicted"/>
<dbReference type="Proteomes" id="UP000237144">
    <property type="component" value="Unassembled WGS sequence"/>
</dbReference>
<evidence type="ECO:0000313" key="2">
    <source>
        <dbReference type="Proteomes" id="UP000237144"/>
    </source>
</evidence>
<keyword evidence="2" id="KW-1185">Reference proteome</keyword>
<sequence length="291" mass="32122">MSDSREAALEKLQQDLDEIKADATYKGKTAIAFEAFHDHALRIFGNGRLHAQRQLILEVVAEVVASLDHFWSEGFVERPSTTELYRRLNEIISKADAHLANNDALGPPREWSSVQASTHVPHLERTLEGMDWAYRDLGQKRGSPKAEFCRAVRSAAKRWAEHAADGANEPAQVKALDALQETANDLRDIRSRGERQGLLRAALVDALDDCIRDNEQRLLRLVQQAGIEGSPVRTGGADSAANTLSTLSLLDQVTWPNLVRTSLYRGKSQGTAIRPGPEGSSIRSACRLGRI</sequence>
<reference evidence="1 2" key="1">
    <citation type="journal article" date="2018" name="Front. Microbiol.">
        <title>Prospects for Fungal Bioremediation of Acidic Radioactive Waste Sites: Characterization and Genome Sequence of Rhodotorula taiwanensis MD1149.</title>
        <authorList>
            <person name="Tkavc R."/>
            <person name="Matrosova V.Y."/>
            <person name="Grichenko O.E."/>
            <person name="Gostincar C."/>
            <person name="Volpe R.P."/>
            <person name="Klimenkova P."/>
            <person name="Gaidamakova E.K."/>
            <person name="Zhou C.E."/>
            <person name="Stewart B.J."/>
            <person name="Lyman M.G."/>
            <person name="Malfatti S.A."/>
            <person name="Rubinfeld B."/>
            <person name="Courtot M."/>
            <person name="Singh J."/>
            <person name="Dalgard C.L."/>
            <person name="Hamilton T."/>
            <person name="Frey K.G."/>
            <person name="Gunde-Cimerman N."/>
            <person name="Dugan L."/>
            <person name="Daly M.J."/>
        </authorList>
    </citation>
    <scope>NUCLEOTIDE SEQUENCE [LARGE SCALE GENOMIC DNA]</scope>
    <source>
        <strain evidence="1 2">MD1149</strain>
    </source>
</reference>
<gene>
    <name evidence="1" type="ORF">BMF94_5377</name>
</gene>
<name>A0A2S5B484_9BASI</name>
<comment type="caution">
    <text evidence="1">The sequence shown here is derived from an EMBL/GenBank/DDBJ whole genome shotgun (WGS) entry which is preliminary data.</text>
</comment>
<protein>
    <submittedName>
        <fullName evidence="1">Uncharacterized protein</fullName>
    </submittedName>
</protein>
<dbReference type="EMBL" id="PJQD01000076">
    <property type="protein sequence ID" value="POY71592.1"/>
    <property type="molecule type" value="Genomic_DNA"/>
</dbReference>
<evidence type="ECO:0000313" key="1">
    <source>
        <dbReference type="EMBL" id="POY71592.1"/>
    </source>
</evidence>
<accession>A0A2S5B484</accession>
<organism evidence="1 2">
    <name type="scientific">Rhodotorula taiwanensis</name>
    <dbReference type="NCBI Taxonomy" id="741276"/>
    <lineage>
        <taxon>Eukaryota</taxon>
        <taxon>Fungi</taxon>
        <taxon>Dikarya</taxon>
        <taxon>Basidiomycota</taxon>
        <taxon>Pucciniomycotina</taxon>
        <taxon>Microbotryomycetes</taxon>
        <taxon>Sporidiobolales</taxon>
        <taxon>Sporidiobolaceae</taxon>
        <taxon>Rhodotorula</taxon>
    </lineage>
</organism>
<dbReference type="AlphaFoldDB" id="A0A2S5B484"/>